<dbReference type="Proteomes" id="UP000061362">
    <property type="component" value="Chromosome"/>
</dbReference>
<evidence type="ECO:0000313" key="5">
    <source>
        <dbReference type="EMBL" id="AKV77716.1"/>
    </source>
</evidence>
<evidence type="ECO:0000313" key="13">
    <source>
        <dbReference type="Proteomes" id="UP000068832"/>
    </source>
</evidence>
<dbReference type="Proteomes" id="UP000062398">
    <property type="component" value="Chromosome"/>
</dbReference>
<dbReference type="PATRIC" id="fig|43687.5.peg.40"/>
<sequence>MAEQEHDLIGVNKVDAFISPMNGVPVIICYLEDGREFNLFYVPPDIVNAINKLLKNEPNDTGSLSELARRETVYDIISFIPEVIEELEKRVTQVIIDDIQDDIYIATVELNFGGLIIQKRMIPSHAIYLALLTGKPIKVKKELVDRSTERGNKA</sequence>
<evidence type="ECO:0000313" key="3">
    <source>
        <dbReference type="EMBL" id="AKV73226.1"/>
    </source>
</evidence>
<dbReference type="SUPFAM" id="SSF103256">
    <property type="entry name" value="Hypothetical protein TM0160"/>
    <property type="match status" value="1"/>
</dbReference>
<evidence type="ECO:0000313" key="9">
    <source>
        <dbReference type="Proteomes" id="UP000056255"/>
    </source>
</evidence>
<dbReference type="Proteomes" id="UP000056255">
    <property type="component" value="Chromosome"/>
</dbReference>
<evidence type="ECO:0000313" key="7">
    <source>
        <dbReference type="EMBL" id="AKV82205.1"/>
    </source>
</evidence>
<dbReference type="OrthoDB" id="14860at2157"/>
<dbReference type="Proteomes" id="UP000029084">
    <property type="component" value="Chromosome"/>
</dbReference>
<evidence type="ECO:0000313" key="2">
    <source>
        <dbReference type="EMBL" id="AIM26203.1"/>
    </source>
</evidence>
<evidence type="ECO:0000313" key="11">
    <source>
        <dbReference type="Proteomes" id="UP000062398"/>
    </source>
</evidence>
<dbReference type="EMBL" id="CP008822">
    <property type="protein sequence ID" value="AIM26203.1"/>
    <property type="molecule type" value="Genomic_DNA"/>
</dbReference>
<evidence type="ECO:0000313" key="12">
    <source>
        <dbReference type="Proteomes" id="UP000062475"/>
    </source>
</evidence>
<gene>
    <name evidence="2" type="ORF">HA72_0039</name>
    <name evidence="3" type="ORF">MsedA_0040</name>
    <name evidence="4" type="ORF">MsedB_0040</name>
    <name evidence="5" type="ORF">MsedC_0039</name>
    <name evidence="6" type="ORF">MsedD_0040</name>
    <name evidence="7" type="ORF">MsedE_0040</name>
</gene>
<evidence type="ECO:0000313" key="4">
    <source>
        <dbReference type="EMBL" id="AKV75470.1"/>
    </source>
</evidence>
<organism evidence="2 8">
    <name type="scientific">Metallosphaera sedula</name>
    <dbReference type="NCBI Taxonomy" id="43687"/>
    <lineage>
        <taxon>Archaea</taxon>
        <taxon>Thermoproteota</taxon>
        <taxon>Thermoprotei</taxon>
        <taxon>Sulfolobales</taxon>
        <taxon>Sulfolobaceae</taxon>
        <taxon>Metallosphaera</taxon>
    </lineage>
</organism>
<dbReference type="GO" id="GO:0004518">
    <property type="term" value="F:nuclease activity"/>
    <property type="evidence" value="ECO:0007669"/>
    <property type="project" value="InterPro"/>
</dbReference>
<dbReference type="Gene3D" id="3.10.690.10">
    <property type="entry name" value="Bifunctional nuclease domain"/>
    <property type="match status" value="1"/>
</dbReference>
<dbReference type="GeneID" id="97614952"/>
<dbReference type="EMBL" id="CP012174">
    <property type="protein sequence ID" value="AKV77716.1"/>
    <property type="molecule type" value="Genomic_DNA"/>
</dbReference>
<accession>A0A088E2K8</accession>
<dbReference type="RefSeq" id="WP_011921185.1">
    <property type="nucleotide sequence ID" value="NZ_AP019770.1"/>
</dbReference>
<dbReference type="EMBL" id="CP012176">
    <property type="protein sequence ID" value="AKV82205.1"/>
    <property type="molecule type" value="Genomic_DNA"/>
</dbReference>
<evidence type="ECO:0000313" key="8">
    <source>
        <dbReference type="Proteomes" id="UP000029084"/>
    </source>
</evidence>
<dbReference type="AlphaFoldDB" id="A0A088E2K8"/>
<dbReference type="OMA" id="EFNLFYV"/>
<reference evidence="10 11" key="2">
    <citation type="journal article" date="2015" name="Genome Announc.">
        <title>Complete Genome Sequences of Evolved Arsenate-Resistant Metallosphaera sedula Strains.</title>
        <authorList>
            <person name="Ai C."/>
            <person name="McCarthy S."/>
            <person name="Schackwitz W."/>
            <person name="Martin J."/>
            <person name="Lipzen A."/>
            <person name="Blum P."/>
        </authorList>
    </citation>
    <scope>NUCLEOTIDE SEQUENCE [LARGE SCALE GENOMIC DNA]</scope>
    <source>
        <strain evidence="5 11">ARS120-1</strain>
        <strain evidence="6 10">ARS120-2</strain>
        <strain evidence="3 13">ARS50-1</strain>
        <strain evidence="4 12">ARS50-2</strain>
    </source>
</reference>
<evidence type="ECO:0000259" key="1">
    <source>
        <dbReference type="PROSITE" id="PS51658"/>
    </source>
</evidence>
<proteinExistence type="predicted"/>
<dbReference type="Proteomes" id="UP000068832">
    <property type="component" value="Chromosome"/>
</dbReference>
<protein>
    <recommendedName>
        <fullName evidence="1">BFN domain-containing protein</fullName>
    </recommendedName>
</protein>
<dbReference type="InterPro" id="IPR036104">
    <property type="entry name" value="BFN_sf"/>
</dbReference>
<evidence type="ECO:0000313" key="10">
    <source>
        <dbReference type="Proteomes" id="UP000061362"/>
    </source>
</evidence>
<dbReference type="Proteomes" id="UP000062475">
    <property type="component" value="Chromosome"/>
</dbReference>
<evidence type="ECO:0000313" key="6">
    <source>
        <dbReference type="EMBL" id="AKV79961.1"/>
    </source>
</evidence>
<dbReference type="Pfam" id="PF02577">
    <property type="entry name" value="BFN_dom"/>
    <property type="match status" value="1"/>
</dbReference>
<feature type="domain" description="BFN" evidence="1">
    <location>
        <begin position="3"/>
        <end position="151"/>
    </location>
</feature>
<dbReference type="PROSITE" id="PS51658">
    <property type="entry name" value="BFN"/>
    <property type="match status" value="1"/>
</dbReference>
<dbReference type="EMBL" id="CP012175">
    <property type="protein sequence ID" value="AKV79961.1"/>
    <property type="molecule type" value="Genomic_DNA"/>
</dbReference>
<dbReference type="InterPro" id="IPR003729">
    <property type="entry name" value="Bi_nuclease_dom"/>
</dbReference>
<name>A0A088E2K8_9CREN</name>
<dbReference type="EMBL" id="CP012173">
    <property type="protein sequence ID" value="AKV75470.1"/>
    <property type="molecule type" value="Genomic_DNA"/>
</dbReference>
<reference evidence="2 8" key="1">
    <citation type="journal article" date="2014" name="J. Bacteriol.">
        <title>Role of an Archaeal PitA Transporter in the Copper and Arsenic Resistance of Metallosphaera sedula, an Extreme Thermoacidophile.</title>
        <authorList>
            <person name="McCarthy S."/>
            <person name="Ai C."/>
            <person name="Wheaton G."/>
            <person name="Tevatia R."/>
            <person name="Eckrich V."/>
            <person name="Kelly R."/>
            <person name="Blum P."/>
        </authorList>
    </citation>
    <scope>NUCLEOTIDE SEQUENCE [LARGE SCALE GENOMIC DNA]</scope>
    <source>
        <strain evidence="2 8">CuR1</strain>
    </source>
</reference>
<reference evidence="7 9" key="3">
    <citation type="submission" date="2015-07" db="EMBL/GenBank/DDBJ databases">
        <title>Physiological, transcriptional responses and genome re-sequencing of acid resistant extremely thermoacidophilic Metallosphaera sedula SARC-M1.</title>
        <authorList>
            <person name="Ai C."/>
            <person name="McCarthy S."/>
            <person name="Eckrich V."/>
            <person name="Rudrappa D."/>
            <person name="Qiu G."/>
            <person name="Blum P."/>
        </authorList>
    </citation>
    <scope>NUCLEOTIDE SEQUENCE [LARGE SCALE GENOMIC DNA]</scope>
    <source>
        <strain evidence="7 9">SARC-M1</strain>
    </source>
</reference>
<dbReference type="EMBL" id="CP012172">
    <property type="protein sequence ID" value="AKV73226.1"/>
    <property type="molecule type" value="Genomic_DNA"/>
</dbReference>